<keyword evidence="5" id="KW-0378">Hydrolase</keyword>
<evidence type="ECO:0000256" key="5">
    <source>
        <dbReference type="ARBA" id="ARBA00022801"/>
    </source>
</evidence>
<comment type="subcellular location">
    <subcellularLocation>
        <location evidence="2">Cell membrane</location>
        <topology evidence="2">Single-pass type II membrane protein</topology>
    </subcellularLocation>
</comment>
<protein>
    <recommendedName>
        <fullName evidence="4">signal peptidase I</fullName>
        <ecNumber evidence="4">3.4.21.89</ecNumber>
    </recommendedName>
</protein>
<dbReference type="InterPro" id="IPR036286">
    <property type="entry name" value="LexA/Signal_pep-like_sf"/>
</dbReference>
<sequence>MTALLSVAAAVAAAGCVLWWLRRTLVAVDVSGPSMAPTLADGDRVLVRRRRTADLRVGDVVVLEVPRGAGPWPAGADPGHRWMVKRVAALPGDPTPAVCARAAGVAPGAPVPPGRMVVLGDNAALSADSRVWGYVPARRLLGVVRRRMARPRTPSA</sequence>
<dbReference type="InterPro" id="IPR000223">
    <property type="entry name" value="Pept_S26A_signal_pept_1"/>
</dbReference>
<dbReference type="InterPro" id="IPR019758">
    <property type="entry name" value="Pept_S26A_signal_pept_1_CS"/>
</dbReference>
<dbReference type="PRINTS" id="PR00727">
    <property type="entry name" value="LEADERPTASE"/>
</dbReference>
<proteinExistence type="inferred from homology"/>
<dbReference type="InterPro" id="IPR019533">
    <property type="entry name" value="Peptidase_S26"/>
</dbReference>
<dbReference type="EC" id="3.4.21.89" evidence="4"/>
<evidence type="ECO:0000256" key="2">
    <source>
        <dbReference type="ARBA" id="ARBA00004401"/>
    </source>
</evidence>
<comment type="catalytic activity">
    <reaction evidence="1">
        <text>Cleavage of hydrophobic, N-terminal signal or leader sequences from secreted and periplasmic proteins.</text>
        <dbReference type="EC" id="3.4.21.89"/>
    </reaction>
</comment>
<evidence type="ECO:0000313" key="8">
    <source>
        <dbReference type="Proteomes" id="UP000676079"/>
    </source>
</evidence>
<dbReference type="PANTHER" id="PTHR43390">
    <property type="entry name" value="SIGNAL PEPTIDASE I"/>
    <property type="match status" value="1"/>
</dbReference>
<evidence type="ECO:0000313" key="7">
    <source>
        <dbReference type="EMBL" id="QUX25118.1"/>
    </source>
</evidence>
<evidence type="ECO:0000256" key="3">
    <source>
        <dbReference type="ARBA" id="ARBA00009370"/>
    </source>
</evidence>
<dbReference type="CDD" id="cd06530">
    <property type="entry name" value="S26_SPase_I"/>
    <property type="match status" value="1"/>
</dbReference>
<keyword evidence="8" id="KW-1185">Reference proteome</keyword>
<dbReference type="RefSeq" id="WP_220560619.1">
    <property type="nucleotide sequence ID" value="NZ_CP074133.1"/>
</dbReference>
<accession>A0ABX8BXQ2</accession>
<reference evidence="7 8" key="1">
    <citation type="submission" date="2021-05" db="EMBL/GenBank/DDBJ databases">
        <title>Direct Submission.</title>
        <authorList>
            <person name="Li K."/>
            <person name="Gao J."/>
        </authorList>
    </citation>
    <scope>NUCLEOTIDE SEQUENCE [LARGE SCALE GENOMIC DNA]</scope>
    <source>
        <strain evidence="7 8">Mg02</strain>
    </source>
</reference>
<dbReference type="SUPFAM" id="SSF51306">
    <property type="entry name" value="LexA/Signal peptidase"/>
    <property type="match status" value="1"/>
</dbReference>
<dbReference type="EMBL" id="CP074133">
    <property type="protein sequence ID" value="QUX25118.1"/>
    <property type="molecule type" value="Genomic_DNA"/>
</dbReference>
<dbReference type="PROSITE" id="PS00761">
    <property type="entry name" value="SPASE_I_3"/>
    <property type="match status" value="1"/>
</dbReference>
<dbReference type="Gene3D" id="2.10.109.10">
    <property type="entry name" value="Umud Fragment, subunit A"/>
    <property type="match status" value="1"/>
</dbReference>
<dbReference type="Proteomes" id="UP000676079">
    <property type="component" value="Chromosome"/>
</dbReference>
<feature type="domain" description="Peptidase S26" evidence="6">
    <location>
        <begin position="9"/>
        <end position="93"/>
    </location>
</feature>
<evidence type="ECO:0000256" key="1">
    <source>
        <dbReference type="ARBA" id="ARBA00000677"/>
    </source>
</evidence>
<dbReference type="PANTHER" id="PTHR43390:SF1">
    <property type="entry name" value="CHLOROPLAST PROCESSING PEPTIDASE"/>
    <property type="match status" value="1"/>
</dbReference>
<evidence type="ECO:0000256" key="4">
    <source>
        <dbReference type="ARBA" id="ARBA00013208"/>
    </source>
</evidence>
<organism evidence="7 8">
    <name type="scientific">Nocardiopsis changdeensis</name>
    <dbReference type="NCBI Taxonomy" id="2831969"/>
    <lineage>
        <taxon>Bacteria</taxon>
        <taxon>Bacillati</taxon>
        <taxon>Actinomycetota</taxon>
        <taxon>Actinomycetes</taxon>
        <taxon>Streptosporangiales</taxon>
        <taxon>Nocardiopsidaceae</taxon>
        <taxon>Nocardiopsis</taxon>
    </lineage>
</organism>
<dbReference type="Pfam" id="PF10502">
    <property type="entry name" value="Peptidase_S26"/>
    <property type="match status" value="2"/>
</dbReference>
<name>A0ABX8BXQ2_9ACTN</name>
<evidence type="ECO:0000259" key="6">
    <source>
        <dbReference type="Pfam" id="PF10502"/>
    </source>
</evidence>
<feature type="domain" description="Peptidase S26" evidence="6">
    <location>
        <begin position="108"/>
        <end position="146"/>
    </location>
</feature>
<comment type="similarity">
    <text evidence="3">Belongs to the peptidase S26 family.</text>
</comment>
<gene>
    <name evidence="7" type="ORF">KGD84_13170</name>
</gene>